<dbReference type="EMBL" id="OY757061">
    <property type="protein sequence ID" value="CAK1344522.1"/>
    <property type="molecule type" value="Genomic_DNA"/>
</dbReference>
<keyword evidence="2" id="KW-1185">Reference proteome</keyword>
<name>A0AAD2GPX5_9CAUD</name>
<organism evidence="1 2">
    <name type="scientific">Klebsiella phage vB_Kpn_K10PH82C1</name>
    <dbReference type="NCBI Taxonomy" id="3071631"/>
    <lineage>
        <taxon>Viruses</taxon>
        <taxon>Duplodnaviria</taxon>
        <taxon>Heunggongvirae</taxon>
        <taxon>Uroviricota</taxon>
        <taxon>Caudoviricetes</taxon>
        <taxon>Autographivirales</taxon>
        <taxon>Autotranscriptaviridae</taxon>
        <taxon>Studiervirinae</taxon>
        <taxon>Benllochvirus</taxon>
        <taxon>Benllochvirus K10PH82C1</taxon>
    </lineage>
</organism>
<protein>
    <submittedName>
        <fullName evidence="1">Uncharacterized protein</fullName>
    </submittedName>
</protein>
<evidence type="ECO:0000313" key="2">
    <source>
        <dbReference type="Proteomes" id="UP001296230"/>
    </source>
</evidence>
<accession>A0AAD2GPX5</accession>
<gene>
    <name evidence="1" type="ORF">K10PH82C1_LOCUS8</name>
</gene>
<dbReference type="Proteomes" id="UP001296230">
    <property type="component" value="Chromosome"/>
</dbReference>
<sequence>MINPLLTEGAKVAYINDHGWTERAYVVQQYQSVLGVWCVELHTGVRLPIHKVWAIK</sequence>
<proteinExistence type="predicted"/>
<evidence type="ECO:0000313" key="1">
    <source>
        <dbReference type="EMBL" id="CAK1344522.1"/>
    </source>
</evidence>
<reference evidence="1" key="1">
    <citation type="submission" date="2023-10" db="EMBL/GenBank/DDBJ databases">
        <authorList>
            <person name="Robby Concha-Eloko"/>
            <person name="Pilar Barberan- Martinez"/>
            <person name="Rafael Sanjuan"/>
            <person name="Pilar Domingo-Calap"/>
        </authorList>
    </citation>
    <scope>NUCLEOTIDE SEQUENCE</scope>
</reference>